<dbReference type="EMBL" id="JAQQWE010000008">
    <property type="protein sequence ID" value="KAK7943794.1"/>
    <property type="molecule type" value="Genomic_DNA"/>
</dbReference>
<keyword evidence="2" id="KW-1185">Reference proteome</keyword>
<dbReference type="GeneID" id="92082191"/>
<accession>A0ABR1Q1S1</accession>
<dbReference type="Proteomes" id="UP001391051">
    <property type="component" value="Unassembled WGS sequence"/>
</dbReference>
<reference evidence="1 2" key="1">
    <citation type="submission" date="2023-01" db="EMBL/GenBank/DDBJ databases">
        <title>Analysis of 21 Apiospora genomes using comparative genomics revels a genus with tremendous synthesis potential of carbohydrate active enzymes and secondary metabolites.</title>
        <authorList>
            <person name="Sorensen T."/>
        </authorList>
    </citation>
    <scope>NUCLEOTIDE SEQUENCE [LARGE SCALE GENOMIC DNA]</scope>
    <source>
        <strain evidence="1 2">CBS 24483</strain>
    </source>
</reference>
<evidence type="ECO:0000313" key="2">
    <source>
        <dbReference type="Proteomes" id="UP001391051"/>
    </source>
</evidence>
<protein>
    <submittedName>
        <fullName evidence="1">Uncharacterized protein</fullName>
    </submittedName>
</protein>
<sequence length="110" mass="12006">MEWIASLKAKDPDACGQISQARRNFFLLVNDDVLDKFRATEESGFHGGHGMPSYLSNDGVVIVVCEAEEAGTVLTFWAGGEYSSLAVFFCLEPPESEKPATLLEYLVLAS</sequence>
<name>A0ABR1Q1S1_9PEZI</name>
<dbReference type="RefSeq" id="XP_066695825.1">
    <property type="nucleotide sequence ID" value="XM_066849129.1"/>
</dbReference>
<evidence type="ECO:0000313" key="1">
    <source>
        <dbReference type="EMBL" id="KAK7943794.1"/>
    </source>
</evidence>
<organism evidence="1 2">
    <name type="scientific">Apiospora aurea</name>
    <dbReference type="NCBI Taxonomy" id="335848"/>
    <lineage>
        <taxon>Eukaryota</taxon>
        <taxon>Fungi</taxon>
        <taxon>Dikarya</taxon>
        <taxon>Ascomycota</taxon>
        <taxon>Pezizomycotina</taxon>
        <taxon>Sordariomycetes</taxon>
        <taxon>Xylariomycetidae</taxon>
        <taxon>Amphisphaeriales</taxon>
        <taxon>Apiosporaceae</taxon>
        <taxon>Apiospora</taxon>
    </lineage>
</organism>
<comment type="caution">
    <text evidence="1">The sequence shown here is derived from an EMBL/GenBank/DDBJ whole genome shotgun (WGS) entry which is preliminary data.</text>
</comment>
<proteinExistence type="predicted"/>
<gene>
    <name evidence="1" type="ORF">PG986_012907</name>
</gene>